<dbReference type="PANTHER" id="PTHR30154:SF34">
    <property type="entry name" value="TRANSCRIPTIONAL REGULATOR AZLB"/>
    <property type="match status" value="1"/>
</dbReference>
<dbReference type="Gene3D" id="3.30.70.920">
    <property type="match status" value="1"/>
</dbReference>
<dbReference type="GO" id="GO:0006355">
    <property type="term" value="P:regulation of DNA-templated transcription"/>
    <property type="evidence" value="ECO:0007669"/>
    <property type="project" value="UniProtKB-ARBA"/>
</dbReference>
<dbReference type="AlphaFoldDB" id="A0A418WKB8"/>
<accession>A0A418WKB8</accession>
<evidence type="ECO:0000313" key="6">
    <source>
        <dbReference type="Proteomes" id="UP000286100"/>
    </source>
</evidence>
<dbReference type="OrthoDB" id="8590699at2"/>
<keyword evidence="2" id="KW-0238">DNA-binding</keyword>
<dbReference type="InterPro" id="IPR019885">
    <property type="entry name" value="Tscrpt_reg_HTH_AsnC-type_CS"/>
</dbReference>
<dbReference type="SMART" id="SM00344">
    <property type="entry name" value="HTH_ASNC"/>
    <property type="match status" value="1"/>
</dbReference>
<feature type="domain" description="HTH asnC-type" evidence="4">
    <location>
        <begin position="6"/>
        <end position="67"/>
    </location>
</feature>
<gene>
    <name evidence="5" type="ORF">D3876_09605</name>
</gene>
<reference evidence="5 6" key="1">
    <citation type="submission" date="2018-09" db="EMBL/GenBank/DDBJ databases">
        <authorList>
            <person name="Zhu H."/>
        </authorList>
    </citation>
    <scope>NUCLEOTIDE SEQUENCE [LARGE SCALE GENOMIC DNA]</scope>
    <source>
        <strain evidence="5 6">K2R01-6</strain>
    </source>
</reference>
<evidence type="ECO:0000259" key="4">
    <source>
        <dbReference type="PROSITE" id="PS50956"/>
    </source>
</evidence>
<protein>
    <submittedName>
        <fullName evidence="5">Lrp/AsnC family transcriptional regulator</fullName>
    </submittedName>
</protein>
<proteinExistence type="predicted"/>
<dbReference type="SUPFAM" id="SSF46785">
    <property type="entry name" value="Winged helix' DNA-binding domain"/>
    <property type="match status" value="1"/>
</dbReference>
<dbReference type="PRINTS" id="PR00033">
    <property type="entry name" value="HTHASNC"/>
</dbReference>
<name>A0A418WKB8_9SPHN</name>
<keyword evidence="3" id="KW-0804">Transcription</keyword>
<sequence length="160" mass="17623">MPKAALDSFDRKLLTIVQHDADLTAEALGERVGLSASAVLRRLKRLRAEGVIVASIALVDPARVGKPTSFIVALEIERERPELVARLRKWLAEEAQIQQVYYVTGSADFILIVTAPDVEAFDALMSRLMVDNPNVRRFTTNVALGVGKRSLFVPIPRDGT</sequence>
<dbReference type="PANTHER" id="PTHR30154">
    <property type="entry name" value="LEUCINE-RESPONSIVE REGULATORY PROTEIN"/>
    <property type="match status" value="1"/>
</dbReference>
<dbReference type="InterPro" id="IPR019888">
    <property type="entry name" value="Tscrpt_reg_AsnC-like"/>
</dbReference>
<dbReference type="PROSITE" id="PS50956">
    <property type="entry name" value="HTH_ASNC_2"/>
    <property type="match status" value="1"/>
</dbReference>
<evidence type="ECO:0000313" key="5">
    <source>
        <dbReference type="EMBL" id="RJF90483.1"/>
    </source>
</evidence>
<dbReference type="InterPro" id="IPR036390">
    <property type="entry name" value="WH_DNA-bd_sf"/>
</dbReference>
<comment type="caution">
    <text evidence="5">The sequence shown here is derived from an EMBL/GenBank/DDBJ whole genome shotgun (WGS) entry which is preliminary data.</text>
</comment>
<keyword evidence="1" id="KW-0805">Transcription regulation</keyword>
<evidence type="ECO:0000256" key="2">
    <source>
        <dbReference type="ARBA" id="ARBA00023125"/>
    </source>
</evidence>
<dbReference type="InterPro" id="IPR036388">
    <property type="entry name" value="WH-like_DNA-bd_sf"/>
</dbReference>
<organism evidence="5 6">
    <name type="scientific">Sphingomonas cavernae</name>
    <dbReference type="NCBI Taxonomy" id="2320861"/>
    <lineage>
        <taxon>Bacteria</taxon>
        <taxon>Pseudomonadati</taxon>
        <taxon>Pseudomonadota</taxon>
        <taxon>Alphaproteobacteria</taxon>
        <taxon>Sphingomonadales</taxon>
        <taxon>Sphingomonadaceae</taxon>
        <taxon>Sphingomonas</taxon>
    </lineage>
</organism>
<dbReference type="InterPro" id="IPR000485">
    <property type="entry name" value="AsnC-type_HTH_dom"/>
</dbReference>
<evidence type="ECO:0000256" key="1">
    <source>
        <dbReference type="ARBA" id="ARBA00023015"/>
    </source>
</evidence>
<dbReference type="RefSeq" id="WP_119761715.1">
    <property type="nucleotide sequence ID" value="NZ_QYUM01000003.1"/>
</dbReference>
<dbReference type="Gene3D" id="1.10.10.10">
    <property type="entry name" value="Winged helix-like DNA-binding domain superfamily/Winged helix DNA-binding domain"/>
    <property type="match status" value="1"/>
</dbReference>
<dbReference type="Proteomes" id="UP000286100">
    <property type="component" value="Unassembled WGS sequence"/>
</dbReference>
<dbReference type="InterPro" id="IPR011991">
    <property type="entry name" value="ArsR-like_HTH"/>
</dbReference>
<dbReference type="PROSITE" id="PS00519">
    <property type="entry name" value="HTH_ASNC_1"/>
    <property type="match status" value="1"/>
</dbReference>
<dbReference type="EMBL" id="QYUM01000003">
    <property type="protein sequence ID" value="RJF90483.1"/>
    <property type="molecule type" value="Genomic_DNA"/>
</dbReference>
<dbReference type="Pfam" id="PF13404">
    <property type="entry name" value="HTH_AsnC-type"/>
    <property type="match status" value="1"/>
</dbReference>
<dbReference type="GO" id="GO:0043565">
    <property type="term" value="F:sequence-specific DNA binding"/>
    <property type="evidence" value="ECO:0007669"/>
    <property type="project" value="InterPro"/>
</dbReference>
<dbReference type="Pfam" id="PF01037">
    <property type="entry name" value="AsnC_trans_reg"/>
    <property type="match status" value="1"/>
</dbReference>
<dbReference type="InterPro" id="IPR019887">
    <property type="entry name" value="Tscrpt_reg_AsnC/Lrp_C"/>
</dbReference>
<evidence type="ECO:0000256" key="3">
    <source>
        <dbReference type="ARBA" id="ARBA00023163"/>
    </source>
</evidence>
<keyword evidence="6" id="KW-1185">Reference proteome</keyword>
<dbReference type="SUPFAM" id="SSF54909">
    <property type="entry name" value="Dimeric alpha+beta barrel"/>
    <property type="match status" value="1"/>
</dbReference>
<dbReference type="GO" id="GO:0043200">
    <property type="term" value="P:response to amino acid"/>
    <property type="evidence" value="ECO:0007669"/>
    <property type="project" value="TreeGrafter"/>
</dbReference>
<dbReference type="InterPro" id="IPR011008">
    <property type="entry name" value="Dimeric_a/b-barrel"/>
</dbReference>
<dbReference type="CDD" id="cd00090">
    <property type="entry name" value="HTH_ARSR"/>
    <property type="match status" value="1"/>
</dbReference>
<dbReference type="GO" id="GO:0005829">
    <property type="term" value="C:cytosol"/>
    <property type="evidence" value="ECO:0007669"/>
    <property type="project" value="TreeGrafter"/>
</dbReference>